<dbReference type="Pfam" id="PF07938">
    <property type="entry name" value="Fungal_lectin"/>
    <property type="match status" value="1"/>
</dbReference>
<accession>A0ABR0K096</accession>
<feature type="region of interest" description="Disordered" evidence="4">
    <location>
        <begin position="1"/>
        <end position="30"/>
    </location>
</feature>
<keyword evidence="5" id="KW-0472">Membrane</keyword>
<organism evidence="6 7">
    <name type="scientific">Lithohypha guttulata</name>
    <dbReference type="NCBI Taxonomy" id="1690604"/>
    <lineage>
        <taxon>Eukaryota</taxon>
        <taxon>Fungi</taxon>
        <taxon>Dikarya</taxon>
        <taxon>Ascomycota</taxon>
        <taxon>Pezizomycotina</taxon>
        <taxon>Eurotiomycetes</taxon>
        <taxon>Chaetothyriomycetidae</taxon>
        <taxon>Chaetothyriales</taxon>
        <taxon>Trichomeriaceae</taxon>
        <taxon>Lithohypha</taxon>
    </lineage>
</organism>
<reference evidence="6 7" key="1">
    <citation type="submission" date="2023-08" db="EMBL/GenBank/DDBJ databases">
        <title>Black Yeasts Isolated from many extreme environments.</title>
        <authorList>
            <person name="Coleine C."/>
            <person name="Stajich J.E."/>
            <person name="Selbmann L."/>
        </authorList>
    </citation>
    <scope>NUCLEOTIDE SEQUENCE [LARGE SCALE GENOMIC DNA]</scope>
    <source>
        <strain evidence="6 7">CCFEE 5885</strain>
    </source>
</reference>
<dbReference type="InterPro" id="IPR012475">
    <property type="entry name" value="Fungal_lectin"/>
</dbReference>
<keyword evidence="3" id="KW-0430">Lectin</keyword>
<feature type="compositionally biased region" description="Low complexity" evidence="4">
    <location>
        <begin position="148"/>
        <end position="158"/>
    </location>
</feature>
<evidence type="ECO:0000256" key="3">
    <source>
        <dbReference type="ARBA" id="ARBA00022734"/>
    </source>
</evidence>
<protein>
    <recommendedName>
        <fullName evidence="2">Fucose-specific lectin</fullName>
    </recommendedName>
</protein>
<dbReference type="SUPFAM" id="SSF89372">
    <property type="entry name" value="Fucose-specific lectin"/>
    <property type="match status" value="1"/>
</dbReference>
<comment type="caution">
    <text evidence="6">The sequence shown here is derived from an EMBL/GenBank/DDBJ whole genome shotgun (WGS) entry which is preliminary data.</text>
</comment>
<dbReference type="Proteomes" id="UP001345013">
    <property type="component" value="Unassembled WGS sequence"/>
</dbReference>
<keyword evidence="7" id="KW-1185">Reference proteome</keyword>
<proteinExistence type="inferred from homology"/>
<feature type="region of interest" description="Disordered" evidence="4">
    <location>
        <begin position="137"/>
        <end position="159"/>
    </location>
</feature>
<evidence type="ECO:0000256" key="2">
    <source>
        <dbReference type="ARBA" id="ARBA00015560"/>
    </source>
</evidence>
<name>A0ABR0K096_9EURO</name>
<dbReference type="Gene3D" id="2.120.10.70">
    <property type="entry name" value="Fucose-specific lectin"/>
    <property type="match status" value="1"/>
</dbReference>
<feature type="compositionally biased region" description="Polar residues" evidence="4">
    <location>
        <begin position="11"/>
        <end position="29"/>
    </location>
</feature>
<evidence type="ECO:0000256" key="4">
    <source>
        <dbReference type="SAM" id="MobiDB-lite"/>
    </source>
</evidence>
<evidence type="ECO:0000256" key="5">
    <source>
        <dbReference type="SAM" id="Phobius"/>
    </source>
</evidence>
<feature type="transmembrane region" description="Helical" evidence="5">
    <location>
        <begin position="113"/>
        <end position="136"/>
    </location>
</feature>
<comment type="similarity">
    <text evidence="1">Belongs to the fungal fucose-specific lectin family.</text>
</comment>
<gene>
    <name evidence="6" type="ORF">LTR24_008487</name>
</gene>
<keyword evidence="5" id="KW-1133">Transmembrane helix</keyword>
<keyword evidence="5" id="KW-0812">Transmembrane</keyword>
<dbReference type="EMBL" id="JAVRRG010000148">
    <property type="protein sequence ID" value="KAK5080539.1"/>
    <property type="molecule type" value="Genomic_DNA"/>
</dbReference>
<evidence type="ECO:0000313" key="7">
    <source>
        <dbReference type="Proteomes" id="UP001345013"/>
    </source>
</evidence>
<evidence type="ECO:0000256" key="1">
    <source>
        <dbReference type="ARBA" id="ARBA00009042"/>
    </source>
</evidence>
<evidence type="ECO:0000313" key="6">
    <source>
        <dbReference type="EMBL" id="KAK5080539.1"/>
    </source>
</evidence>
<sequence length="517" mass="56302">MASNKPLPTPTEHTTFSPVTPGTSDSTATHVGDNVPYSTLEVHAGRFVEHDESAAPIVRPMSYSEKMASYDNNAQKEIVVTETPVPERVAATLPPGAQPTAQPRILGMKRMTFFVVLAVALITIVAAAVGGGVGAMTNRKADSKPQESNSSTPTNTTTGARFANTGLAAMQWADPNGTMHKRIYYQDKDNKVRESAWDNSTAFDTPWQINAISEASKPGTAIAAVAGWPHASYNYSLVKNVYYMSTDNELVERQAQANNSQAWEDDNFTGLYSGSNDTFLSSYWCQNIANVSQELVVLFQQDNFKNGITQARYTSANSSSNPWVENNFPFAQPKGANFAMSLVSYRSGKHLMLYAIGENDKLGQYEYTISDGVDSTSLVSLTSQSATPLTIDARAPVAVVAQDNQALYTTTTLPECYQETPLTNLIFFATPDRSSLVMSAWNCTAGFEDHTAEIHPLQKANTTFLSLTAMSDRATGDGNVYIMFDSGKGPEVEEWTVPKRAGEPWTVSRKVDVDFAL</sequence>